<dbReference type="PANTHER" id="PTHR16305">
    <property type="entry name" value="TESTICULAR SOLUBLE ADENYLYL CYCLASE"/>
    <property type="match status" value="1"/>
</dbReference>
<dbReference type="SUPFAM" id="SSF46894">
    <property type="entry name" value="C-terminal effector domain of the bipartite response regulators"/>
    <property type="match status" value="1"/>
</dbReference>
<reference evidence="5 6" key="1">
    <citation type="submission" date="2024-07" db="EMBL/GenBank/DDBJ databases">
        <authorList>
            <person name="Thanompreechachai J."/>
            <person name="Duangmal K."/>
        </authorList>
    </citation>
    <scope>NUCLEOTIDE SEQUENCE [LARGE SCALE GENOMIC DNA]</scope>
    <source>
        <strain evidence="5 6">TBRC 1896</strain>
    </source>
</reference>
<dbReference type="PRINTS" id="PR00038">
    <property type="entry name" value="HTHLUXR"/>
</dbReference>
<dbReference type="PROSITE" id="PS00622">
    <property type="entry name" value="HTH_LUXR_1"/>
    <property type="match status" value="1"/>
</dbReference>
<dbReference type="Proteomes" id="UP001566476">
    <property type="component" value="Unassembled WGS sequence"/>
</dbReference>
<dbReference type="InterPro" id="IPR016032">
    <property type="entry name" value="Sig_transdc_resp-reg_C-effctor"/>
</dbReference>
<evidence type="ECO:0000256" key="1">
    <source>
        <dbReference type="ARBA" id="ARBA00022741"/>
    </source>
</evidence>
<gene>
    <name evidence="5" type="ORF">AB2L28_02030</name>
</gene>
<dbReference type="Gene3D" id="1.10.10.10">
    <property type="entry name" value="Winged helix-like DNA-binding domain superfamily/Winged helix DNA-binding domain"/>
    <property type="match status" value="1"/>
</dbReference>
<dbReference type="InterPro" id="IPR041664">
    <property type="entry name" value="AAA_16"/>
</dbReference>
<keyword evidence="2" id="KW-0067">ATP-binding</keyword>
<accession>A0ABV4HX64</accession>
<keyword evidence="1" id="KW-0547">Nucleotide-binding</keyword>
<dbReference type="PANTHER" id="PTHR16305:SF35">
    <property type="entry name" value="TRANSCRIPTIONAL ACTIVATOR DOMAIN"/>
    <property type="match status" value="1"/>
</dbReference>
<name>A0ABV4HX64_9ACTN</name>
<sequence>MGPIFGRDAELLRASAVLARTRQSGSSSLLAITGAPGIGKSALLDAVATLARQQGYRSSRGRAEESTQIVPLAALLSVLRSGPDPLLDDHAFAELGELYDRQPWLVERLADALAGPAAHQPLVVLMDDVQWSDQLSSFALRVVTGRLATHPVCWVLAARTDPGGPLEQVLHAAGHTSNVSRIDLEPLDEHAVHELVHHAVGRDVDSSLARLVRRAEGHPLFIHTLLSNWREETTGGAGSSAGGLEPADGTVHDPHPSPPDPTRADEVPGELVSLVSRQLESLSGEAADLVRTGAVLGRRFSLDDVATLSGRTAAQLSGPLEEAARGGLLGSEDSAVAFHHDLVRQAVYAGLPAPLRSALHRDVVEMMTLQLRPAAHIAPHVLGQRVLQEPGSTGLRERQVSANLLRAAAAEVSRSTPAAAAQLLHETLLLLPADDEGRFDIGLEALDATIAGLQIEMAVDLGRRLLEEAVTAHEAGRVWLRLAGPLTTLSQDGELRTGTADTLANFPPDDRSSIRLQLRAVHARAGSRTAEGSAAEEEARDVLRIATRDSDTGAAESALLALAEAAAWRGCHQEALAPARKARQRHGGPPRSCEIAALTGLEQYDQARLLLAEAAEVHRSDTWETLPEHAWRRALLELFAGRIPLARAEAEHLLHLGQDFEEFAVYRAEAHGILARAAGTRGDPLTGRRHVEAARRLLVPGNHFQRLTLHVVDGRLAEAAGNDDTAASAFARALRLRREHCLSGAGPDYDSAPQIVRVALRAGDRALAEDAAAGAEGYASRNPGIPGIQGIALHARALVERDVATLRRATEVLATSPRVPVYSVAAGDLAALLSVTGELKEARRVWSLASRALSAWGASDLITDPRAVALRSGQGRRRRAAGTTTGWDSLTAAEARVADIVGRGGTNRSVATELSVSPHTVSTHLRSVFVKLGLNSRVQLAHVVAERGRTPPVAPH</sequence>
<organism evidence="5 6">
    <name type="scientific">Kineococcus mangrovi</name>
    <dbReference type="NCBI Taxonomy" id="1660183"/>
    <lineage>
        <taxon>Bacteria</taxon>
        <taxon>Bacillati</taxon>
        <taxon>Actinomycetota</taxon>
        <taxon>Actinomycetes</taxon>
        <taxon>Kineosporiales</taxon>
        <taxon>Kineosporiaceae</taxon>
        <taxon>Kineococcus</taxon>
    </lineage>
</organism>
<comment type="caution">
    <text evidence="5">The sequence shown here is derived from an EMBL/GenBank/DDBJ whole genome shotgun (WGS) entry which is preliminary data.</text>
</comment>
<dbReference type="SMART" id="SM00421">
    <property type="entry name" value="HTH_LUXR"/>
    <property type="match status" value="1"/>
</dbReference>
<dbReference type="Pfam" id="PF13191">
    <property type="entry name" value="AAA_16"/>
    <property type="match status" value="1"/>
</dbReference>
<evidence type="ECO:0000256" key="2">
    <source>
        <dbReference type="ARBA" id="ARBA00022840"/>
    </source>
</evidence>
<feature type="region of interest" description="Disordered" evidence="3">
    <location>
        <begin position="232"/>
        <end position="266"/>
    </location>
</feature>
<dbReference type="Pfam" id="PF00196">
    <property type="entry name" value="GerE"/>
    <property type="match status" value="1"/>
</dbReference>
<dbReference type="InterPro" id="IPR000792">
    <property type="entry name" value="Tscrpt_reg_LuxR_C"/>
</dbReference>
<evidence type="ECO:0000313" key="5">
    <source>
        <dbReference type="EMBL" id="MEZ0491013.1"/>
    </source>
</evidence>
<dbReference type="InterPro" id="IPR027417">
    <property type="entry name" value="P-loop_NTPase"/>
</dbReference>
<proteinExistence type="predicted"/>
<evidence type="ECO:0000313" key="6">
    <source>
        <dbReference type="Proteomes" id="UP001566476"/>
    </source>
</evidence>
<dbReference type="SUPFAM" id="SSF52540">
    <property type="entry name" value="P-loop containing nucleoside triphosphate hydrolases"/>
    <property type="match status" value="1"/>
</dbReference>
<dbReference type="RefSeq" id="WP_370717044.1">
    <property type="nucleotide sequence ID" value="NZ_JBGGTQ010000001.1"/>
</dbReference>
<protein>
    <submittedName>
        <fullName evidence="5">AAA family ATPase</fullName>
    </submittedName>
</protein>
<feature type="domain" description="HTH luxR-type" evidence="4">
    <location>
        <begin position="883"/>
        <end position="948"/>
    </location>
</feature>
<dbReference type="InterPro" id="IPR036388">
    <property type="entry name" value="WH-like_DNA-bd_sf"/>
</dbReference>
<dbReference type="EMBL" id="JBGGTQ010000001">
    <property type="protein sequence ID" value="MEZ0491013.1"/>
    <property type="molecule type" value="Genomic_DNA"/>
</dbReference>
<dbReference type="PROSITE" id="PS50043">
    <property type="entry name" value="HTH_LUXR_2"/>
    <property type="match status" value="1"/>
</dbReference>
<keyword evidence="6" id="KW-1185">Reference proteome</keyword>
<evidence type="ECO:0000256" key="3">
    <source>
        <dbReference type="SAM" id="MobiDB-lite"/>
    </source>
</evidence>
<evidence type="ECO:0000259" key="4">
    <source>
        <dbReference type="PROSITE" id="PS50043"/>
    </source>
</evidence>